<gene>
    <name evidence="3" type="primary">smpB</name>
    <name evidence="4" type="ORF">HNR50_000468</name>
</gene>
<dbReference type="GO" id="GO:0070930">
    <property type="term" value="P:trans-translation-dependent protein tagging"/>
    <property type="evidence" value="ECO:0007669"/>
    <property type="project" value="TreeGrafter"/>
</dbReference>
<organism evidence="4 5">
    <name type="scientific">Spirochaeta isovalerica</name>
    <dbReference type="NCBI Taxonomy" id="150"/>
    <lineage>
        <taxon>Bacteria</taxon>
        <taxon>Pseudomonadati</taxon>
        <taxon>Spirochaetota</taxon>
        <taxon>Spirochaetia</taxon>
        <taxon>Spirochaetales</taxon>
        <taxon>Spirochaetaceae</taxon>
        <taxon>Spirochaeta</taxon>
    </lineage>
</organism>
<dbReference type="AlphaFoldDB" id="A0A841R4P6"/>
<dbReference type="PANTHER" id="PTHR30308:SF2">
    <property type="entry name" value="SSRA-BINDING PROTEIN"/>
    <property type="match status" value="1"/>
</dbReference>
<dbReference type="InterPro" id="IPR023620">
    <property type="entry name" value="SmpB"/>
</dbReference>
<reference evidence="4 5" key="1">
    <citation type="submission" date="2020-08" db="EMBL/GenBank/DDBJ databases">
        <title>Genomic Encyclopedia of Type Strains, Phase IV (KMG-IV): sequencing the most valuable type-strain genomes for metagenomic binning, comparative biology and taxonomic classification.</title>
        <authorList>
            <person name="Goeker M."/>
        </authorList>
    </citation>
    <scope>NUCLEOTIDE SEQUENCE [LARGE SCALE GENOMIC DNA]</scope>
    <source>
        <strain evidence="4 5">DSM 2461</strain>
    </source>
</reference>
<dbReference type="InterPro" id="IPR000037">
    <property type="entry name" value="SsrA-bd_prot"/>
</dbReference>
<dbReference type="Pfam" id="PF01668">
    <property type="entry name" value="SmpB"/>
    <property type="match status" value="1"/>
</dbReference>
<dbReference type="InterPro" id="IPR020081">
    <property type="entry name" value="SsrA-bd_prot_CS"/>
</dbReference>
<evidence type="ECO:0000256" key="2">
    <source>
        <dbReference type="ARBA" id="ARBA00022884"/>
    </source>
</evidence>
<keyword evidence="5" id="KW-1185">Reference proteome</keyword>
<evidence type="ECO:0000256" key="3">
    <source>
        <dbReference type="HAMAP-Rule" id="MF_00023"/>
    </source>
</evidence>
<evidence type="ECO:0000313" key="4">
    <source>
        <dbReference type="EMBL" id="MBB6478835.1"/>
    </source>
</evidence>
<evidence type="ECO:0000256" key="1">
    <source>
        <dbReference type="ARBA" id="ARBA00022490"/>
    </source>
</evidence>
<dbReference type="GO" id="GO:0003723">
    <property type="term" value="F:RNA binding"/>
    <property type="evidence" value="ECO:0007669"/>
    <property type="project" value="UniProtKB-UniRule"/>
</dbReference>
<keyword evidence="2 3" id="KW-0694">RNA-binding</keyword>
<evidence type="ECO:0000313" key="5">
    <source>
        <dbReference type="Proteomes" id="UP000587760"/>
    </source>
</evidence>
<dbReference type="HAMAP" id="MF_00023">
    <property type="entry name" value="SmpB"/>
    <property type="match status" value="1"/>
</dbReference>
<protein>
    <recommendedName>
        <fullName evidence="3">SsrA-binding protein</fullName>
    </recommendedName>
    <alternativeName>
        <fullName evidence="3">Small protein B</fullName>
    </alternativeName>
</protein>
<comment type="subcellular location">
    <subcellularLocation>
        <location evidence="3">Cytoplasm</location>
    </subcellularLocation>
    <text evidence="3">The tmRNA-SmpB complex associates with stalled 70S ribosomes.</text>
</comment>
<dbReference type="Proteomes" id="UP000587760">
    <property type="component" value="Unassembled WGS sequence"/>
</dbReference>
<comment type="similarity">
    <text evidence="3">Belongs to the SmpB family.</text>
</comment>
<keyword evidence="1 3" id="KW-0963">Cytoplasm</keyword>
<dbReference type="RefSeq" id="WP_184743153.1">
    <property type="nucleotide sequence ID" value="NZ_JACHGJ010000001.1"/>
</dbReference>
<dbReference type="GO" id="GO:0070929">
    <property type="term" value="P:trans-translation"/>
    <property type="evidence" value="ECO:0007669"/>
    <property type="project" value="UniProtKB-UniRule"/>
</dbReference>
<dbReference type="CDD" id="cd09294">
    <property type="entry name" value="SmpB"/>
    <property type="match status" value="1"/>
</dbReference>
<dbReference type="EMBL" id="JACHGJ010000001">
    <property type="protein sequence ID" value="MBB6478835.1"/>
    <property type="molecule type" value="Genomic_DNA"/>
</dbReference>
<dbReference type="GO" id="GO:0005829">
    <property type="term" value="C:cytosol"/>
    <property type="evidence" value="ECO:0007669"/>
    <property type="project" value="TreeGrafter"/>
</dbReference>
<dbReference type="PANTHER" id="PTHR30308">
    <property type="entry name" value="TMRNA-BINDING COMPONENT OF TRANS-TRANSLATION TAGGING COMPLEX"/>
    <property type="match status" value="1"/>
</dbReference>
<comment type="function">
    <text evidence="3">Required for rescue of stalled ribosomes mediated by trans-translation. Binds to transfer-messenger RNA (tmRNA), required for stable association of tmRNA with ribosomes. tmRNA and SmpB together mimic tRNA shape, replacing the anticodon stem-loop with SmpB. tmRNA is encoded by the ssrA gene; the 2 termini fold to resemble tRNA(Ala) and it encodes a 'tag peptide', a short internal open reading frame. During trans-translation Ala-aminoacylated tmRNA acts like a tRNA, entering the A-site of stalled ribosomes, displacing the stalled mRNA. The ribosome then switches to translate the ORF on the tmRNA; the nascent peptide is terminated with the 'tag peptide' encoded by the tmRNA and targeted for degradation. The ribosome is freed to recommence translation, which seems to be the essential function of trans-translation.</text>
</comment>
<dbReference type="Gene3D" id="2.40.280.10">
    <property type="match status" value="1"/>
</dbReference>
<comment type="caution">
    <text evidence="4">The sequence shown here is derived from an EMBL/GenBank/DDBJ whole genome shotgun (WGS) entry which is preliminary data.</text>
</comment>
<accession>A0A841R4P6</accession>
<dbReference type="NCBIfam" id="TIGR00086">
    <property type="entry name" value="smpB"/>
    <property type="match status" value="1"/>
</dbReference>
<dbReference type="NCBIfam" id="NF003843">
    <property type="entry name" value="PRK05422.1"/>
    <property type="match status" value="1"/>
</dbReference>
<dbReference type="SUPFAM" id="SSF74982">
    <property type="entry name" value="Small protein B (SmpB)"/>
    <property type="match status" value="1"/>
</dbReference>
<dbReference type="PROSITE" id="PS01317">
    <property type="entry name" value="SSRP"/>
    <property type="match status" value="1"/>
</dbReference>
<name>A0A841R4P6_9SPIO</name>
<sequence length="157" mass="18442">MGQKKKKTPSNVLGTNRKARFNYFVEDTLECGIALQGTEVKSLKESKFSFTDSFVEIIRGEMFLNKLHITPYDFGNIHNHTPDRSRKLLAHKKEIEKLEKKVNEKGFTLIPLKFYLKNGRVKVEVGLCRGKKLYDKRETIKKKDQNRDAERNFRNDY</sequence>
<proteinExistence type="inferred from homology"/>